<dbReference type="Proteomes" id="UP000306700">
    <property type="component" value="Unassembled WGS sequence"/>
</dbReference>
<dbReference type="Proteomes" id="UP000859822">
    <property type="component" value="Unassembled WGS sequence"/>
</dbReference>
<reference evidence="6 8" key="2">
    <citation type="submission" date="2018-06" db="EMBL/GenBank/DDBJ databases">
        <authorList>
            <consortium name="Pathogen Informatics"/>
            <person name="Doyle S."/>
        </authorList>
    </citation>
    <scope>NUCLEOTIDE SEQUENCE [LARGE SCALE GENOMIC DNA]</scope>
    <source>
        <strain evidence="6 8">NCTC8603</strain>
    </source>
</reference>
<dbReference type="EMBL" id="JACGTG010000001">
    <property type="protein sequence ID" value="MBA6240502.1"/>
    <property type="molecule type" value="Genomic_DNA"/>
</dbReference>
<reference evidence="5 11" key="8">
    <citation type="submission" date="2020-10" db="EMBL/GenBank/DDBJ databases">
        <title>Analysis of Genomes of Bacterial Isolates from Lameness Outbreaks in Broilers.</title>
        <authorList>
            <person name="Rhoads D."/>
            <person name="Ekesi N.S."/>
        </authorList>
    </citation>
    <scope>NUCLEOTIDE SEQUENCE [LARGE SCALE GENOMIC DNA]</scope>
    <source>
        <strain evidence="5 11">1409</strain>
    </source>
</reference>
<reference evidence="4 10" key="5">
    <citation type="submission" date="2019-08" db="EMBL/GenBank/DDBJ databases">
        <title>Identification of Water Treatment Resistant and Multidrug Resistant Urinary Pathogenic Escherichia coli in Wastewater.</title>
        <authorList>
            <person name="Neumann N."/>
        </authorList>
    </citation>
    <scope>NUCLEOTIDE SEQUENCE [LARGE SCALE GENOMIC DNA]</scope>
    <source>
        <strain evidence="4 10">WU2356</strain>
    </source>
</reference>
<dbReference type="EMBL" id="VOTT01000011">
    <property type="protein sequence ID" value="MPU47686.1"/>
    <property type="molecule type" value="Genomic_DNA"/>
</dbReference>
<evidence type="ECO:0000313" key="5">
    <source>
        <dbReference type="EMBL" id="QOY32885.1"/>
    </source>
</evidence>
<evidence type="ECO:0000313" key="4">
    <source>
        <dbReference type="EMBL" id="MPU47686.1"/>
    </source>
</evidence>
<reference evidence="2" key="7">
    <citation type="submission" date="2020-09" db="EMBL/GenBank/DDBJ databases">
        <authorList>
            <consortium name="NCBI Pathogen Detection Project"/>
        </authorList>
    </citation>
    <scope>NUCLEOTIDE SEQUENCE</scope>
    <source>
        <strain evidence="2">489-16</strain>
    </source>
</reference>
<dbReference type="Proteomes" id="UP000581425">
    <property type="component" value="Unassembled WGS sequence"/>
</dbReference>
<organism evidence="4 10">
    <name type="scientific">Escherichia coli</name>
    <dbReference type="NCBI Taxonomy" id="562"/>
    <lineage>
        <taxon>Bacteria</taxon>
        <taxon>Pseudomonadati</taxon>
        <taxon>Pseudomonadota</taxon>
        <taxon>Gammaproteobacteria</taxon>
        <taxon>Enterobacterales</taxon>
        <taxon>Enterobacteriaceae</taxon>
        <taxon>Escherichia</taxon>
    </lineage>
</organism>
<evidence type="ECO:0000313" key="2">
    <source>
        <dbReference type="EMBL" id="HAN4355467.1"/>
    </source>
</evidence>
<reference evidence="1 12" key="4">
    <citation type="submission" date="2019-03" db="EMBL/GenBank/DDBJ databases">
        <authorList>
            <consortium name="GenomeTrakr network: Whole genome sequencing for foodborne pathogen traceback"/>
        </authorList>
    </citation>
    <scope>NUCLEOTIDE SEQUENCE [LARGE SCALE GENOMIC DNA]</scope>
    <source>
        <strain evidence="1 12">PSU-1190</strain>
    </source>
</reference>
<evidence type="ECO:0000313" key="11">
    <source>
        <dbReference type="Proteomes" id="UP000581425"/>
    </source>
</evidence>
<evidence type="ECO:0000313" key="9">
    <source>
        <dbReference type="Proteomes" id="UP000306700"/>
    </source>
</evidence>
<proteinExistence type="predicted"/>
<evidence type="ECO:0000313" key="7">
    <source>
        <dbReference type="EMBL" id="TJH22758.1"/>
    </source>
</evidence>
<dbReference type="EMBL" id="CP063369">
    <property type="protein sequence ID" value="QOY32885.1"/>
    <property type="molecule type" value="Genomic_DNA"/>
</dbReference>
<sequence length="111" mass="12807">MNNIPPIPQLGIYVSKIDPTLRITVTDVDIVDGEDDSPDDELFYLVHWIEGEDESDMTAMGFELDPVEWQAFVESEQLVFERDPYMDSIPENSNLAKIRDFLMKTKQNDHS</sequence>
<reference evidence="3 11" key="6">
    <citation type="submission" date="2020-07" db="EMBL/GenBank/DDBJ databases">
        <title>Analysis of Genomes of Bacterial Isolates from Lameness Outbreaks in Broilers.</title>
        <authorList>
            <person name="Ekesi N.S."/>
            <person name="Alrubaye A."/>
            <person name="Rhoads D."/>
        </authorList>
    </citation>
    <scope>NUCLEOTIDE SEQUENCE [LARGE SCALE GENOMIC DNA]</scope>
    <source>
        <strain evidence="3 11">1409</strain>
    </source>
</reference>
<evidence type="ECO:0000313" key="3">
    <source>
        <dbReference type="EMBL" id="MBA6240502.1"/>
    </source>
</evidence>
<reference evidence="7 9" key="3">
    <citation type="submission" date="2018-12" db="EMBL/GenBank/DDBJ databases">
        <title>Food and Water Safety Consortium.</title>
        <authorList>
            <person name="Tyson S."/>
            <person name="Peterson C.-L."/>
            <person name="Olson A."/>
            <person name="Tyler S."/>
            <person name="Cabral J."/>
            <person name="Lynch T."/>
            <person name="Knox N."/>
            <person name="Van Domselaar G."/>
            <person name="Graham M."/>
        </authorList>
    </citation>
    <scope>NUCLEOTIDE SEQUENCE [LARGE SCALE GENOMIC DNA]</scope>
    <source>
        <strain evidence="7 9">FWSEC0384</strain>
    </source>
</reference>
<dbReference type="Proteomes" id="UP000392867">
    <property type="component" value="Unassembled WGS sequence"/>
</dbReference>
<evidence type="ECO:0000313" key="10">
    <source>
        <dbReference type="Proteomes" id="UP000392867"/>
    </source>
</evidence>
<dbReference type="Pfam" id="PF26332">
    <property type="entry name" value="DUF8087"/>
    <property type="match status" value="1"/>
</dbReference>
<dbReference type="InterPro" id="IPR058400">
    <property type="entry name" value="DUF8087"/>
</dbReference>
<dbReference type="RefSeq" id="WP_001059831.1">
    <property type="nucleotide sequence ID" value="NZ_AP027258.1"/>
</dbReference>
<dbReference type="Proteomes" id="UP000581425">
    <property type="component" value="Chromosome"/>
</dbReference>
<dbReference type="AlphaFoldDB" id="A0A1U9SME2"/>
<name>A0A1U9SME2_ECOLX</name>
<dbReference type="Proteomes" id="UP000255153">
    <property type="component" value="Unassembled WGS sequence"/>
</dbReference>
<gene>
    <name evidence="6" type="primary">ybl33</name>
    <name evidence="7" type="ORF">C9160_09055</name>
    <name evidence="1" type="ORF">D3G36_03510</name>
    <name evidence="5" type="ORF">FOI11_009085</name>
    <name evidence="3" type="ORF">FOI11_10960</name>
    <name evidence="4" type="ORF">FVB16_02185</name>
    <name evidence="2" type="ORF">IFC14_003967</name>
    <name evidence="6" type="ORF">NCTC8603_00447</name>
</gene>
<reference evidence="2" key="1">
    <citation type="journal article" date="2018" name="Genome Biol.">
        <title>SKESA: strategic k-mer extension for scrupulous assemblies.</title>
        <authorList>
            <person name="Souvorov A."/>
            <person name="Agarwala R."/>
            <person name="Lipman D.J."/>
        </authorList>
    </citation>
    <scope>NUCLEOTIDE SEQUENCE</scope>
    <source>
        <strain evidence="2">489-16</strain>
    </source>
</reference>
<dbReference type="EMBL" id="RRNI01000007">
    <property type="protein sequence ID" value="TJH22758.1"/>
    <property type="molecule type" value="Genomic_DNA"/>
</dbReference>
<evidence type="ECO:0000313" key="12">
    <source>
        <dbReference type="Proteomes" id="UP000591371"/>
    </source>
</evidence>
<dbReference type="EMBL" id="UGEE01000003">
    <property type="protein sequence ID" value="STK59948.1"/>
    <property type="molecule type" value="Genomic_DNA"/>
</dbReference>
<accession>A0A1U9SME2</accession>
<evidence type="ECO:0000313" key="6">
    <source>
        <dbReference type="EMBL" id="STK59948.1"/>
    </source>
</evidence>
<evidence type="ECO:0000313" key="1">
    <source>
        <dbReference type="EMBL" id="EFA4416955.1"/>
    </source>
</evidence>
<evidence type="ECO:0000313" key="8">
    <source>
        <dbReference type="Proteomes" id="UP000255153"/>
    </source>
</evidence>
<protein>
    <submittedName>
        <fullName evidence="6">Ybl33</fullName>
    </submittedName>
</protein>
<dbReference type="EMBL" id="DABUHV010000025">
    <property type="protein sequence ID" value="HAN4355467.1"/>
    <property type="molecule type" value="Genomic_DNA"/>
</dbReference>
<dbReference type="Proteomes" id="UP000591371">
    <property type="component" value="Unassembled WGS sequence"/>
</dbReference>
<dbReference type="EMBL" id="AASATZ010000003">
    <property type="protein sequence ID" value="EFA4416955.1"/>
    <property type="molecule type" value="Genomic_DNA"/>
</dbReference>